<reference evidence="3" key="1">
    <citation type="journal article" date="2017" name="Nat. Microbiol.">
        <title>Global analysis of biosynthetic gene clusters reveals vast potential of secondary metabolite production in Penicillium species.</title>
        <authorList>
            <person name="Nielsen J.C."/>
            <person name="Grijseels S."/>
            <person name="Prigent S."/>
            <person name="Ji B."/>
            <person name="Dainat J."/>
            <person name="Nielsen K.F."/>
            <person name="Frisvad J.C."/>
            <person name="Workman M."/>
            <person name="Nielsen J."/>
        </authorList>
    </citation>
    <scope>NUCLEOTIDE SEQUENCE [LARGE SCALE GENOMIC DNA]</scope>
    <source>
        <strain evidence="3">IBT 24891</strain>
    </source>
</reference>
<dbReference type="InterPro" id="IPR039535">
    <property type="entry name" value="ASST-like"/>
</dbReference>
<gene>
    <name evidence="2" type="ORF">PENSTE_c021G06608</name>
</gene>
<keyword evidence="1" id="KW-0732">Signal</keyword>
<proteinExistence type="predicted"/>
<evidence type="ECO:0000256" key="1">
    <source>
        <dbReference type="SAM" id="SignalP"/>
    </source>
</evidence>
<keyword evidence="3" id="KW-1185">Reference proteome</keyword>
<dbReference type="EMBL" id="MLKD01000021">
    <property type="protein sequence ID" value="OQE17353.1"/>
    <property type="molecule type" value="Genomic_DNA"/>
</dbReference>
<evidence type="ECO:0008006" key="4">
    <source>
        <dbReference type="Google" id="ProtNLM"/>
    </source>
</evidence>
<feature type="chain" id="PRO_5012957950" description="Arylsulfotransferase N-terminal domain-containing protein" evidence="1">
    <location>
        <begin position="19"/>
        <end position="540"/>
    </location>
</feature>
<feature type="signal peptide" evidence="1">
    <location>
        <begin position="1"/>
        <end position="18"/>
    </location>
</feature>
<accession>A0A1V6SUS4</accession>
<dbReference type="Pfam" id="PF14269">
    <property type="entry name" value="Arylsulfotran_2"/>
    <property type="match status" value="1"/>
</dbReference>
<protein>
    <recommendedName>
        <fullName evidence="4">Arylsulfotransferase N-terminal domain-containing protein</fullName>
    </recommendedName>
</protein>
<dbReference type="Proteomes" id="UP000191285">
    <property type="component" value="Unassembled WGS sequence"/>
</dbReference>
<name>A0A1V6SUS4_9EURO</name>
<evidence type="ECO:0000313" key="3">
    <source>
        <dbReference type="Proteomes" id="UP000191285"/>
    </source>
</evidence>
<dbReference type="PANTHER" id="PTHR35340:SF9">
    <property type="entry name" value="ASST-DOMAIN-CONTAINING PROTEIN"/>
    <property type="match status" value="1"/>
</dbReference>
<comment type="caution">
    <text evidence="2">The sequence shown here is derived from an EMBL/GenBank/DDBJ whole genome shotgun (WGS) entry which is preliminary data.</text>
</comment>
<dbReference type="InterPro" id="IPR011047">
    <property type="entry name" value="Quinoprotein_ADH-like_sf"/>
</dbReference>
<dbReference type="AlphaFoldDB" id="A0A1V6SUS4"/>
<dbReference type="OrthoDB" id="5427350at2759"/>
<dbReference type="PANTHER" id="PTHR35340">
    <property type="entry name" value="PQQ ENZYME REPEAT PROTEIN-RELATED"/>
    <property type="match status" value="1"/>
</dbReference>
<dbReference type="STRING" id="303698.A0A1V6SUS4"/>
<dbReference type="InterPro" id="IPR053143">
    <property type="entry name" value="Arylsulfate_ST"/>
</dbReference>
<sequence>MSLKILAWFSTIAHCVSGSLQFLSRPDLSPPKLNITTPASSDTETGYLFITAAIGDIPGSIGPDQPGAYIFQDDGELVWSGVGYFAGWVANFGPVMIDGKPALRAFQGDVIAATGRMLGNHAILDNSYRTMNIVQADSHRLSSAHEFEMVDDSSVLIETPIMTIADLGLYGGDQDQRFLLEGGFQELDLRTGELKFEWSSQGRMIPGDSAIPLDSHGVFDGRTSKSAWNYFHINSIDKDDQGDYLISARHYNAIFKINGSTGDIIWQLGGRTGSDFQIPSNAEFAFQHDARFQYRSKDGEIEHISFFDNAAYSFPGKEIAPCSRGRYVELNHTSKMVKEIQTYNAPDNLTAHTQGSFRFLPSGNRLANWGSAGALTEFADDGTVLFHAYLDSNPSKNVQSYRAFRANWTGSPSEEPAVLAMKHREEKVIIWVSWNGDTETKTWNFHLQGNEGVKTMLYLGSAQRLGFETHFEISLASLSFDLKKIEDFSVIAEAVDPHGVVMRKSRPVAFTRDSPHLRMFENVGEQKDFHRAARHLRLEL</sequence>
<dbReference type="SUPFAM" id="SSF50998">
    <property type="entry name" value="Quinoprotein alcohol dehydrogenase-like"/>
    <property type="match status" value="1"/>
</dbReference>
<evidence type="ECO:0000313" key="2">
    <source>
        <dbReference type="EMBL" id="OQE17353.1"/>
    </source>
</evidence>
<organism evidence="2 3">
    <name type="scientific">Penicillium steckii</name>
    <dbReference type="NCBI Taxonomy" id="303698"/>
    <lineage>
        <taxon>Eukaryota</taxon>
        <taxon>Fungi</taxon>
        <taxon>Dikarya</taxon>
        <taxon>Ascomycota</taxon>
        <taxon>Pezizomycotina</taxon>
        <taxon>Eurotiomycetes</taxon>
        <taxon>Eurotiomycetidae</taxon>
        <taxon>Eurotiales</taxon>
        <taxon>Aspergillaceae</taxon>
        <taxon>Penicillium</taxon>
    </lineage>
</organism>